<evidence type="ECO:0000256" key="2">
    <source>
        <dbReference type="SAM" id="Phobius"/>
    </source>
</evidence>
<keyword evidence="4" id="KW-1185">Reference proteome</keyword>
<evidence type="ECO:0000313" key="4">
    <source>
        <dbReference type="Proteomes" id="UP000316770"/>
    </source>
</evidence>
<gene>
    <name evidence="3" type="ORF">Mal33_21200</name>
</gene>
<dbReference type="AlphaFoldDB" id="A0A518ISS4"/>
<dbReference type="EMBL" id="CP036318">
    <property type="protein sequence ID" value="QDV56141.1"/>
    <property type="molecule type" value="Genomic_DNA"/>
</dbReference>
<feature type="compositionally biased region" description="Basic and acidic residues" evidence="1">
    <location>
        <begin position="105"/>
        <end position="115"/>
    </location>
</feature>
<proteinExistence type="predicted"/>
<dbReference type="Proteomes" id="UP000316770">
    <property type="component" value="Chromosome"/>
</dbReference>
<protein>
    <submittedName>
        <fullName evidence="3">Uncharacterized protein</fullName>
    </submittedName>
</protein>
<keyword evidence="2" id="KW-0812">Transmembrane</keyword>
<keyword evidence="2" id="KW-1133">Transmembrane helix</keyword>
<reference evidence="3 4" key="1">
    <citation type="submission" date="2019-02" db="EMBL/GenBank/DDBJ databases">
        <title>Deep-cultivation of Planctomycetes and their phenomic and genomic characterization uncovers novel biology.</title>
        <authorList>
            <person name="Wiegand S."/>
            <person name="Jogler M."/>
            <person name="Boedeker C."/>
            <person name="Pinto D."/>
            <person name="Vollmers J."/>
            <person name="Rivas-Marin E."/>
            <person name="Kohn T."/>
            <person name="Peeters S.H."/>
            <person name="Heuer A."/>
            <person name="Rast P."/>
            <person name="Oberbeckmann S."/>
            <person name="Bunk B."/>
            <person name="Jeske O."/>
            <person name="Meyerdierks A."/>
            <person name="Storesund J.E."/>
            <person name="Kallscheuer N."/>
            <person name="Luecker S."/>
            <person name="Lage O.M."/>
            <person name="Pohl T."/>
            <person name="Merkel B.J."/>
            <person name="Hornburger P."/>
            <person name="Mueller R.-W."/>
            <person name="Bruemmer F."/>
            <person name="Labrenz M."/>
            <person name="Spormann A.M."/>
            <person name="Op den Camp H."/>
            <person name="Overmann J."/>
            <person name="Amann R."/>
            <person name="Jetten M.S.M."/>
            <person name="Mascher T."/>
            <person name="Medema M.H."/>
            <person name="Devos D.P."/>
            <person name="Kaster A.-K."/>
            <person name="Ovreas L."/>
            <person name="Rohde M."/>
            <person name="Galperin M.Y."/>
            <person name="Jogler C."/>
        </authorList>
    </citation>
    <scope>NUCLEOTIDE SEQUENCE [LARGE SCALE GENOMIC DNA]</scope>
    <source>
        <strain evidence="3 4">Mal33</strain>
    </source>
</reference>
<feature type="compositionally biased region" description="Basic residues" evidence="1">
    <location>
        <begin position="116"/>
        <end position="125"/>
    </location>
</feature>
<evidence type="ECO:0000256" key="1">
    <source>
        <dbReference type="SAM" id="MobiDB-lite"/>
    </source>
</evidence>
<feature type="region of interest" description="Disordered" evidence="1">
    <location>
        <begin position="105"/>
        <end position="215"/>
    </location>
</feature>
<feature type="compositionally biased region" description="Polar residues" evidence="1">
    <location>
        <begin position="168"/>
        <end position="215"/>
    </location>
</feature>
<organism evidence="3 4">
    <name type="scientific">Rosistilla oblonga</name>
    <dbReference type="NCBI Taxonomy" id="2527990"/>
    <lineage>
        <taxon>Bacteria</taxon>
        <taxon>Pseudomonadati</taxon>
        <taxon>Planctomycetota</taxon>
        <taxon>Planctomycetia</taxon>
        <taxon>Pirellulales</taxon>
        <taxon>Pirellulaceae</taxon>
        <taxon>Rosistilla</taxon>
    </lineage>
</organism>
<keyword evidence="2" id="KW-0472">Membrane</keyword>
<feature type="transmembrane region" description="Helical" evidence="2">
    <location>
        <begin position="61"/>
        <end position="78"/>
    </location>
</feature>
<accession>A0A518ISS4</accession>
<evidence type="ECO:0000313" key="3">
    <source>
        <dbReference type="EMBL" id="QDV56141.1"/>
    </source>
</evidence>
<sequence>MGAGWPKRVVCGLGDRELISSGSRRKQPGKDMICHQTLKPKWCRRCRDLTNHEVYEVIPSWLFWSAVIGTLGIAYPLLASIQHRSPNRCAHCDACNNGRYFEKLRRERSPGSRPDKTRRRVKRRRISEVPPADSGGLPRATSRSRPGAPHFATDTSTEREQTTAEICDTSTQRKQTTAEICDTSTQRKQTTAENCDTSTQRKQVIEKQQLQSSAS</sequence>
<name>A0A518ISS4_9BACT</name>